<protein>
    <recommendedName>
        <fullName evidence="3">Natural product</fullName>
    </recommendedName>
</protein>
<reference evidence="1 2" key="1">
    <citation type="submission" date="2020-07" db="EMBL/GenBank/DDBJ databases">
        <title>Description of Kordia aestuariivivens sp. nov., isolated from a tidal flat.</title>
        <authorList>
            <person name="Park S."/>
            <person name="Yoon J.-H."/>
        </authorList>
    </citation>
    <scope>NUCLEOTIDE SEQUENCE [LARGE SCALE GENOMIC DNA]</scope>
    <source>
        <strain evidence="1 2">YSTF-M3</strain>
    </source>
</reference>
<dbReference type="EMBL" id="JACGWS010000002">
    <property type="protein sequence ID" value="MBC8754026.1"/>
    <property type="molecule type" value="Genomic_DNA"/>
</dbReference>
<gene>
    <name evidence="1" type="ORF">H2O64_05045</name>
</gene>
<organism evidence="1 2">
    <name type="scientific">Kordia aestuariivivens</name>
    <dbReference type="NCBI Taxonomy" id="2759037"/>
    <lineage>
        <taxon>Bacteria</taxon>
        <taxon>Pseudomonadati</taxon>
        <taxon>Bacteroidota</taxon>
        <taxon>Flavobacteriia</taxon>
        <taxon>Flavobacteriales</taxon>
        <taxon>Flavobacteriaceae</taxon>
        <taxon>Kordia</taxon>
    </lineage>
</organism>
<sequence length="87" mass="9552">MKKRKLNSLQLNKKSISNLEVSATKGGYQSENGSCYWQDCPSNDPNFMSDCYCPNEGGGGNNTNNCQTQVNCGSNGPSCFNVDCEYY</sequence>
<dbReference type="Proteomes" id="UP000619238">
    <property type="component" value="Unassembled WGS sequence"/>
</dbReference>
<evidence type="ECO:0000313" key="2">
    <source>
        <dbReference type="Proteomes" id="UP000619238"/>
    </source>
</evidence>
<keyword evidence="2" id="KW-1185">Reference proteome</keyword>
<comment type="caution">
    <text evidence="1">The sequence shown here is derived from an EMBL/GenBank/DDBJ whole genome shotgun (WGS) entry which is preliminary data.</text>
</comment>
<proteinExistence type="predicted"/>
<evidence type="ECO:0008006" key="3">
    <source>
        <dbReference type="Google" id="ProtNLM"/>
    </source>
</evidence>
<dbReference type="RefSeq" id="WP_187561060.1">
    <property type="nucleotide sequence ID" value="NZ_JACGWS010000002.1"/>
</dbReference>
<accession>A0ABR7Q6Q4</accession>
<name>A0ABR7Q6Q4_9FLAO</name>
<evidence type="ECO:0000313" key="1">
    <source>
        <dbReference type="EMBL" id="MBC8754026.1"/>
    </source>
</evidence>